<dbReference type="Gene3D" id="3.30.559.10">
    <property type="entry name" value="Chloramphenicol acetyltransferase-like domain"/>
    <property type="match status" value="1"/>
</dbReference>
<protein>
    <recommendedName>
        <fullName evidence="1">Condensation domain-containing protein</fullName>
    </recommendedName>
</protein>
<feature type="domain" description="Condensation" evidence="1">
    <location>
        <begin position="102"/>
        <end position="367"/>
    </location>
</feature>
<dbReference type="GO" id="GO:0008610">
    <property type="term" value="P:lipid biosynthetic process"/>
    <property type="evidence" value="ECO:0007669"/>
    <property type="project" value="UniProtKB-ARBA"/>
</dbReference>
<reference evidence="2" key="1">
    <citation type="submission" date="2021-04" db="EMBL/GenBank/DDBJ databases">
        <title>Genome based classification of Actinospica acidithermotolerans sp. nov., an actinobacterium isolated from an Indonesian hot spring.</title>
        <authorList>
            <person name="Kusuma A.B."/>
            <person name="Putra K.E."/>
            <person name="Nafisah S."/>
            <person name="Loh J."/>
            <person name="Nouioui I."/>
            <person name="Goodfellow M."/>
        </authorList>
    </citation>
    <scope>NUCLEOTIDE SEQUENCE</scope>
    <source>
        <strain evidence="2">DSM 45618</strain>
    </source>
</reference>
<dbReference type="SUPFAM" id="SSF52777">
    <property type="entry name" value="CoA-dependent acyltransferases"/>
    <property type="match status" value="2"/>
</dbReference>
<proteinExistence type="predicted"/>
<dbReference type="Pfam" id="PF00668">
    <property type="entry name" value="Condensation"/>
    <property type="match status" value="1"/>
</dbReference>
<name>A0A8J7WQS3_9ACTN</name>
<dbReference type="EMBL" id="JAGSXH010000050">
    <property type="protein sequence ID" value="MBS2964409.1"/>
    <property type="molecule type" value="Genomic_DNA"/>
</dbReference>
<organism evidence="2 3">
    <name type="scientific">Actinocrinis puniceicyclus</name>
    <dbReference type="NCBI Taxonomy" id="977794"/>
    <lineage>
        <taxon>Bacteria</taxon>
        <taxon>Bacillati</taxon>
        <taxon>Actinomycetota</taxon>
        <taxon>Actinomycetes</taxon>
        <taxon>Catenulisporales</taxon>
        <taxon>Actinospicaceae</taxon>
        <taxon>Actinocrinis</taxon>
    </lineage>
</organism>
<dbReference type="GO" id="GO:0003824">
    <property type="term" value="F:catalytic activity"/>
    <property type="evidence" value="ECO:0007669"/>
    <property type="project" value="InterPro"/>
</dbReference>
<dbReference type="RefSeq" id="WP_211468775.1">
    <property type="nucleotide sequence ID" value="NZ_JAGSXH010000050.1"/>
</dbReference>
<comment type="caution">
    <text evidence="2">The sequence shown here is derived from an EMBL/GenBank/DDBJ whole genome shotgun (WGS) entry which is preliminary data.</text>
</comment>
<dbReference type="InterPro" id="IPR001242">
    <property type="entry name" value="Condensation_dom"/>
</dbReference>
<sequence>MTAPTSPAASASRPELFADPRIGHFPLSATVPPFNASIRPATVPAPSERVPVHFAGDGEGVAELTWGQREILEAMVRQGWISMGGVIPLPPGTTVQDTADRLRYMMSRFPSLRTRLRFDVPGSPVQELHRDGEITLDVFDAAQREDAAAVAARIEACYRTRPRDFTSQWPIQMGVVRQDGRLTHVVAISCHTVSDNLGMVAMSRQIDAGVTDPPIGLQQLELARWQDSPAGRRVNDAAMRFMEKVLRSVPPRPLPLSGDEREPRHWTGVLRSRALKLALPAIAERTAADASAVLMALYATALGRLGLLNPAVIRPLASNRFRPGLADMVGNLVQSGVCVLDVAESTIDDAVRQARQLSMTVRKYSYFDPKAETALIERLVREARLLDPDARPWSCTHWAFFNDRRVAPTGPEPISARRLGDERAASTFRWVEKKVNPYEQLFLHIDDAGDGIELMVCADTRHLSPAGNEALAREMEAAAVEAALDPRAPTRVSARQPAAGPVHV</sequence>
<dbReference type="AlphaFoldDB" id="A0A8J7WQS3"/>
<evidence type="ECO:0000259" key="1">
    <source>
        <dbReference type="Pfam" id="PF00668"/>
    </source>
</evidence>
<evidence type="ECO:0000313" key="2">
    <source>
        <dbReference type="EMBL" id="MBS2964409.1"/>
    </source>
</evidence>
<dbReference type="Gene3D" id="3.30.559.30">
    <property type="entry name" value="Nonribosomal peptide synthetase, condensation domain"/>
    <property type="match status" value="1"/>
</dbReference>
<dbReference type="Proteomes" id="UP000677913">
    <property type="component" value="Unassembled WGS sequence"/>
</dbReference>
<accession>A0A8J7WQS3</accession>
<evidence type="ECO:0000313" key="3">
    <source>
        <dbReference type="Proteomes" id="UP000677913"/>
    </source>
</evidence>
<gene>
    <name evidence="2" type="ORF">KGA66_15230</name>
</gene>
<dbReference type="InterPro" id="IPR023213">
    <property type="entry name" value="CAT-like_dom_sf"/>
</dbReference>
<keyword evidence="3" id="KW-1185">Reference proteome</keyword>